<dbReference type="SUPFAM" id="SSF52540">
    <property type="entry name" value="P-loop containing nucleoside triphosphate hydrolases"/>
    <property type="match status" value="1"/>
</dbReference>
<proteinExistence type="predicted"/>
<dbReference type="RefSeq" id="WP_193667008.1">
    <property type="nucleotide sequence ID" value="NZ_JACDTV010000001.1"/>
</dbReference>
<evidence type="ECO:0000313" key="2">
    <source>
        <dbReference type="EMBL" id="MBM7509224.1"/>
    </source>
</evidence>
<dbReference type="Pfam" id="PF13469">
    <property type="entry name" value="Sulfotransfer_3"/>
    <property type="match status" value="1"/>
</dbReference>
<organism evidence="2 3">
    <name type="scientific">Nocardioides salarius</name>
    <dbReference type="NCBI Taxonomy" id="374513"/>
    <lineage>
        <taxon>Bacteria</taxon>
        <taxon>Bacillati</taxon>
        <taxon>Actinomycetota</taxon>
        <taxon>Actinomycetes</taxon>
        <taxon>Propionibacteriales</taxon>
        <taxon>Nocardioidaceae</taxon>
        <taxon>Nocardioides</taxon>
    </lineage>
</organism>
<evidence type="ECO:0008006" key="4">
    <source>
        <dbReference type="Google" id="ProtNLM"/>
    </source>
</evidence>
<dbReference type="InterPro" id="IPR027417">
    <property type="entry name" value="P-loop_NTPase"/>
</dbReference>
<reference evidence="2 3" key="1">
    <citation type="submission" date="2021-01" db="EMBL/GenBank/DDBJ databases">
        <title>Sequencing the genomes of 1000 actinobacteria strains.</title>
        <authorList>
            <person name="Klenk H.-P."/>
        </authorList>
    </citation>
    <scope>NUCLEOTIDE SEQUENCE [LARGE SCALE GENOMIC DNA]</scope>
    <source>
        <strain evidence="2 3">DSM 18239</strain>
    </source>
</reference>
<dbReference type="EMBL" id="JAFBBZ010000001">
    <property type="protein sequence ID" value="MBM7509224.1"/>
    <property type="molecule type" value="Genomic_DNA"/>
</dbReference>
<evidence type="ECO:0000256" key="1">
    <source>
        <dbReference type="ARBA" id="ARBA00022679"/>
    </source>
</evidence>
<comment type="caution">
    <text evidence="2">The sequence shown here is derived from an EMBL/GenBank/DDBJ whole genome shotgun (WGS) entry which is preliminary data.</text>
</comment>
<keyword evidence="1" id="KW-0808">Transferase</keyword>
<protein>
    <recommendedName>
        <fullName evidence="4">Sulfotransferase domain-containing protein</fullName>
    </recommendedName>
</protein>
<evidence type="ECO:0000313" key="3">
    <source>
        <dbReference type="Proteomes" id="UP000732378"/>
    </source>
</evidence>
<name>A0ABS2MDF3_9ACTN</name>
<dbReference type="PANTHER" id="PTHR10605:SF56">
    <property type="entry name" value="BIFUNCTIONAL HEPARAN SULFATE N-DEACETYLASE_N-SULFOTRANSFERASE"/>
    <property type="match status" value="1"/>
</dbReference>
<dbReference type="Proteomes" id="UP000732378">
    <property type="component" value="Unassembled WGS sequence"/>
</dbReference>
<gene>
    <name evidence="2" type="ORF">JOE61_003038</name>
</gene>
<dbReference type="Gene3D" id="3.40.50.300">
    <property type="entry name" value="P-loop containing nucleotide triphosphate hydrolases"/>
    <property type="match status" value="1"/>
</dbReference>
<dbReference type="InterPro" id="IPR037359">
    <property type="entry name" value="NST/OST"/>
</dbReference>
<dbReference type="PANTHER" id="PTHR10605">
    <property type="entry name" value="HEPARAN SULFATE SULFOTRANSFERASE"/>
    <property type="match status" value="1"/>
</dbReference>
<sequence length="300" mass="32784">MVDEVTTRRVPYTVTIAGVQKAATSTLYSLLARHPRVAGGGSKEVHYFDDETRDWSRPAHGDYHAVAEKERQRFGVDATPSYLFWPGAMRRIAAYDPQMRVILSLRDPIERAFSQWSMTYGRRAGDHPAFAELVESSLAMGDVSRGGPAGVSNGQLRKRSLVQRGLYGAQLREALLHLPREQFLVMDFRDVVGDLTGAARRMTTFLGLPPFKKAAPALSANPSRSNLVAPPVTGALVRRLAEIYADDLALLATEVDLDVAAWSTSRVLAGSLDPDDLAERLNRKAGLVQPAPPGVRPATP</sequence>
<accession>A0ABS2MDF3</accession>
<keyword evidence="3" id="KW-1185">Reference proteome</keyword>